<protein>
    <recommendedName>
        <fullName evidence="3">Outer membrane lipoprotein BamD-like domain-containing protein</fullName>
    </recommendedName>
</protein>
<dbReference type="Proteomes" id="UP000191110">
    <property type="component" value="Unassembled WGS sequence"/>
</dbReference>
<accession>A0A1T2L8D9</accession>
<evidence type="ECO:0000313" key="1">
    <source>
        <dbReference type="EMBL" id="OOZ41363.1"/>
    </source>
</evidence>
<dbReference type="AlphaFoldDB" id="A0A1T2L8D9"/>
<gene>
    <name evidence="1" type="ORF">BOW53_04405</name>
</gene>
<sequence length="77" mass="9107">MCQSDQVNSQIKNELGIYELALENYRSGSWDVARFYFWGLVQAYPERKLYSLYFDRCTELLLTNPGCWSPEFVHTSK</sequence>
<evidence type="ECO:0000313" key="2">
    <source>
        <dbReference type="Proteomes" id="UP000191110"/>
    </source>
</evidence>
<proteinExistence type="predicted"/>
<reference evidence="1 2" key="1">
    <citation type="submission" date="2016-11" db="EMBL/GenBank/DDBJ databases">
        <title>Mixed transmission modes and dynamic genome evolution in an obligate animal-bacterial symbiosis.</title>
        <authorList>
            <person name="Russell S.L."/>
            <person name="Corbett-Detig R.B."/>
            <person name="Cavanaugh C.M."/>
        </authorList>
    </citation>
    <scope>NUCLEOTIDE SEQUENCE [LARGE SCALE GENOMIC DNA]</scope>
    <source>
        <strain evidence="1">Sveles-Q1</strain>
    </source>
</reference>
<evidence type="ECO:0008006" key="3">
    <source>
        <dbReference type="Google" id="ProtNLM"/>
    </source>
</evidence>
<comment type="caution">
    <text evidence="1">The sequence shown here is derived from an EMBL/GenBank/DDBJ whole genome shotgun (WGS) entry which is preliminary data.</text>
</comment>
<dbReference type="EMBL" id="MPRL01000011">
    <property type="protein sequence ID" value="OOZ41363.1"/>
    <property type="molecule type" value="Genomic_DNA"/>
</dbReference>
<keyword evidence="2" id="KW-1185">Reference proteome</keyword>
<organism evidence="1 2">
    <name type="scientific">Solemya pervernicosa gill symbiont</name>
    <dbReference type="NCBI Taxonomy" id="642797"/>
    <lineage>
        <taxon>Bacteria</taxon>
        <taxon>Pseudomonadati</taxon>
        <taxon>Pseudomonadota</taxon>
        <taxon>Gammaproteobacteria</taxon>
        <taxon>sulfur-oxidizing symbionts</taxon>
    </lineage>
</organism>
<name>A0A1T2L8D9_9GAMM</name>